<keyword evidence="2" id="KW-1185">Reference proteome</keyword>
<sequence length="179" mass="18315">MTNGCSVVDSSPCLPDSVTSVDFSETLPSVSSEEPEPAVGDIVTAASEATSLGEIDDGIKVSGVSPELSSSVKEETELSCSVMMTNGCSVVDSSPCLPDSVTSVDFPVALVSVSFEEPEPTVEDTVTAGIEVTEMGKIDDGIKVSGVSPELSSSVKEETELSCSLMMTNGCSVLDDSTA</sequence>
<name>A0AAV6H059_9TELE</name>
<gene>
    <name evidence="1" type="ORF">AALO_G00063660</name>
</gene>
<dbReference type="AlphaFoldDB" id="A0AAV6H059"/>
<protein>
    <submittedName>
        <fullName evidence="1">Uncharacterized protein</fullName>
    </submittedName>
</protein>
<organism evidence="1 2">
    <name type="scientific">Alosa alosa</name>
    <name type="common">allis shad</name>
    <dbReference type="NCBI Taxonomy" id="278164"/>
    <lineage>
        <taxon>Eukaryota</taxon>
        <taxon>Metazoa</taxon>
        <taxon>Chordata</taxon>
        <taxon>Craniata</taxon>
        <taxon>Vertebrata</taxon>
        <taxon>Euteleostomi</taxon>
        <taxon>Actinopterygii</taxon>
        <taxon>Neopterygii</taxon>
        <taxon>Teleostei</taxon>
        <taxon>Clupei</taxon>
        <taxon>Clupeiformes</taxon>
        <taxon>Clupeoidei</taxon>
        <taxon>Clupeidae</taxon>
        <taxon>Alosa</taxon>
    </lineage>
</organism>
<evidence type="ECO:0000313" key="1">
    <source>
        <dbReference type="EMBL" id="KAG5280753.1"/>
    </source>
</evidence>
<dbReference type="EMBL" id="JADWDJ010000005">
    <property type="protein sequence ID" value="KAG5280753.1"/>
    <property type="molecule type" value="Genomic_DNA"/>
</dbReference>
<evidence type="ECO:0000313" key="2">
    <source>
        <dbReference type="Proteomes" id="UP000823561"/>
    </source>
</evidence>
<comment type="caution">
    <text evidence="1">The sequence shown here is derived from an EMBL/GenBank/DDBJ whole genome shotgun (WGS) entry which is preliminary data.</text>
</comment>
<accession>A0AAV6H059</accession>
<proteinExistence type="predicted"/>
<feature type="non-terminal residue" evidence="1">
    <location>
        <position position="179"/>
    </location>
</feature>
<dbReference type="Proteomes" id="UP000823561">
    <property type="component" value="Chromosome 5"/>
</dbReference>
<reference evidence="1" key="1">
    <citation type="submission" date="2020-10" db="EMBL/GenBank/DDBJ databases">
        <title>Chromosome-scale genome assembly of the Allis shad, Alosa alosa.</title>
        <authorList>
            <person name="Margot Z."/>
            <person name="Christophe K."/>
            <person name="Cabau C."/>
            <person name="Louis A."/>
            <person name="Berthelot C."/>
            <person name="Parey E."/>
            <person name="Roest Crollius H."/>
            <person name="Montfort J."/>
            <person name="Robinson-Rechavi M."/>
            <person name="Bucao C."/>
            <person name="Bouchez O."/>
            <person name="Gislard M."/>
            <person name="Lluch J."/>
            <person name="Milhes M."/>
            <person name="Lampietro C."/>
            <person name="Lopez Roques C."/>
            <person name="Donnadieu C."/>
            <person name="Braasch I."/>
            <person name="Desvignes T."/>
            <person name="Postlethwait J."/>
            <person name="Bobe J."/>
            <person name="Guiguen Y."/>
        </authorList>
    </citation>
    <scope>NUCLEOTIDE SEQUENCE</scope>
    <source>
        <strain evidence="1">M-15738</strain>
        <tissue evidence="1">Blood</tissue>
    </source>
</reference>